<accession>A0A9D4QD24</accession>
<name>A0A9D4QD24_RHISA</name>
<sequence length="493" mass="55108">MDDVTAEHVHTQNAELQELYRKGLERYQEGYKSQRRVDKTSAVAQYGATLAYEQISEKDAAVLRRMLRSGPPVSRLYLQDISLGAFKVAFDDLEESPSLRRVYFHIDLKGEKLGTSFSEVFRSLYSLEINCDNAGSGFANEIASCIQQNKSLRELRLTNSCGGDEGAAILIEALVGNDTLKIFALNYIKSSSDTLIGFAKMLATNRALELVRLGEVCCVELDKVWSLLAEERYASVFQRLEIEWPDELLSVLTVLIRREACSPTLSVRITSSIDEGVLREFFEAVATNKTLRILYFELDVFDAVANGIASVVKSTETVREIWSVTEGQTCTQYQLITILNALKENSSITDFIMHTETVTPEVAMSLSELLAVNKALRELHLCEEWDISASAGEIILQGLWANYTLTELTVCSEFDANDITRDIEAILNRNSRILRKAVHFVMSGGDVSDQVGPYALKKVHSSAGFIEMLKSRTKKTTQETLEDIRAVLARMTA</sequence>
<dbReference type="Gene3D" id="3.80.10.10">
    <property type="entry name" value="Ribonuclease Inhibitor"/>
    <property type="match status" value="2"/>
</dbReference>
<dbReference type="InterPro" id="IPR032675">
    <property type="entry name" value="LRR_dom_sf"/>
</dbReference>
<dbReference type="VEuPathDB" id="VectorBase:RSAN_058247"/>
<dbReference type="PANTHER" id="PTHR24111">
    <property type="entry name" value="LEUCINE-RICH REPEAT-CONTAINING PROTEIN 34"/>
    <property type="match status" value="1"/>
</dbReference>
<dbReference type="EMBL" id="JABSTV010001246">
    <property type="protein sequence ID" value="KAH7975741.1"/>
    <property type="molecule type" value="Genomic_DNA"/>
</dbReference>
<evidence type="ECO:0000256" key="1">
    <source>
        <dbReference type="ARBA" id="ARBA00022737"/>
    </source>
</evidence>
<reference evidence="2" key="1">
    <citation type="journal article" date="2020" name="Cell">
        <title>Large-Scale Comparative Analyses of Tick Genomes Elucidate Their Genetic Diversity and Vector Capacities.</title>
        <authorList>
            <consortium name="Tick Genome and Microbiome Consortium (TIGMIC)"/>
            <person name="Jia N."/>
            <person name="Wang J."/>
            <person name="Shi W."/>
            <person name="Du L."/>
            <person name="Sun Y."/>
            <person name="Zhan W."/>
            <person name="Jiang J.F."/>
            <person name="Wang Q."/>
            <person name="Zhang B."/>
            <person name="Ji P."/>
            <person name="Bell-Sakyi L."/>
            <person name="Cui X.M."/>
            <person name="Yuan T.T."/>
            <person name="Jiang B.G."/>
            <person name="Yang W.F."/>
            <person name="Lam T.T."/>
            <person name="Chang Q.C."/>
            <person name="Ding S.J."/>
            <person name="Wang X.J."/>
            <person name="Zhu J.G."/>
            <person name="Ruan X.D."/>
            <person name="Zhao L."/>
            <person name="Wei J.T."/>
            <person name="Ye R.Z."/>
            <person name="Que T.C."/>
            <person name="Du C.H."/>
            <person name="Zhou Y.H."/>
            <person name="Cheng J.X."/>
            <person name="Dai P.F."/>
            <person name="Guo W.B."/>
            <person name="Han X.H."/>
            <person name="Huang E.J."/>
            <person name="Li L.F."/>
            <person name="Wei W."/>
            <person name="Gao Y.C."/>
            <person name="Liu J.Z."/>
            <person name="Shao H.Z."/>
            <person name="Wang X."/>
            <person name="Wang C.C."/>
            <person name="Yang T.C."/>
            <person name="Huo Q.B."/>
            <person name="Li W."/>
            <person name="Chen H.Y."/>
            <person name="Chen S.E."/>
            <person name="Zhou L.G."/>
            <person name="Ni X.B."/>
            <person name="Tian J.H."/>
            <person name="Sheng Y."/>
            <person name="Liu T."/>
            <person name="Pan Y.S."/>
            <person name="Xia L.Y."/>
            <person name="Li J."/>
            <person name="Zhao F."/>
            <person name="Cao W.C."/>
        </authorList>
    </citation>
    <scope>NUCLEOTIDE SEQUENCE</scope>
    <source>
        <strain evidence="2">Rsan-2018</strain>
    </source>
</reference>
<gene>
    <name evidence="2" type="ORF">HPB52_004661</name>
</gene>
<comment type="caution">
    <text evidence="2">The sequence shown here is derived from an EMBL/GenBank/DDBJ whole genome shotgun (WGS) entry which is preliminary data.</text>
</comment>
<keyword evidence="1" id="KW-0677">Repeat</keyword>
<evidence type="ECO:0008006" key="4">
    <source>
        <dbReference type="Google" id="ProtNLM"/>
    </source>
</evidence>
<dbReference type="SUPFAM" id="SSF52047">
    <property type="entry name" value="RNI-like"/>
    <property type="match status" value="1"/>
</dbReference>
<evidence type="ECO:0000313" key="2">
    <source>
        <dbReference type="EMBL" id="KAH7975741.1"/>
    </source>
</evidence>
<keyword evidence="3" id="KW-1185">Reference proteome</keyword>
<proteinExistence type="predicted"/>
<organism evidence="2 3">
    <name type="scientific">Rhipicephalus sanguineus</name>
    <name type="common">Brown dog tick</name>
    <name type="synonym">Ixodes sanguineus</name>
    <dbReference type="NCBI Taxonomy" id="34632"/>
    <lineage>
        <taxon>Eukaryota</taxon>
        <taxon>Metazoa</taxon>
        <taxon>Ecdysozoa</taxon>
        <taxon>Arthropoda</taxon>
        <taxon>Chelicerata</taxon>
        <taxon>Arachnida</taxon>
        <taxon>Acari</taxon>
        <taxon>Parasitiformes</taxon>
        <taxon>Ixodida</taxon>
        <taxon>Ixodoidea</taxon>
        <taxon>Ixodidae</taxon>
        <taxon>Rhipicephalinae</taxon>
        <taxon>Rhipicephalus</taxon>
        <taxon>Rhipicephalus</taxon>
    </lineage>
</organism>
<evidence type="ECO:0000313" key="3">
    <source>
        <dbReference type="Proteomes" id="UP000821837"/>
    </source>
</evidence>
<reference evidence="2" key="2">
    <citation type="submission" date="2021-09" db="EMBL/GenBank/DDBJ databases">
        <authorList>
            <person name="Jia N."/>
            <person name="Wang J."/>
            <person name="Shi W."/>
            <person name="Du L."/>
            <person name="Sun Y."/>
            <person name="Zhan W."/>
            <person name="Jiang J."/>
            <person name="Wang Q."/>
            <person name="Zhang B."/>
            <person name="Ji P."/>
            <person name="Sakyi L.B."/>
            <person name="Cui X."/>
            <person name="Yuan T."/>
            <person name="Jiang B."/>
            <person name="Yang W."/>
            <person name="Lam T.T.-Y."/>
            <person name="Chang Q."/>
            <person name="Ding S."/>
            <person name="Wang X."/>
            <person name="Zhu J."/>
            <person name="Ruan X."/>
            <person name="Zhao L."/>
            <person name="Wei J."/>
            <person name="Que T."/>
            <person name="Du C."/>
            <person name="Cheng J."/>
            <person name="Dai P."/>
            <person name="Han X."/>
            <person name="Huang E."/>
            <person name="Gao Y."/>
            <person name="Liu J."/>
            <person name="Shao H."/>
            <person name="Ye R."/>
            <person name="Li L."/>
            <person name="Wei W."/>
            <person name="Wang X."/>
            <person name="Wang C."/>
            <person name="Huo Q."/>
            <person name="Li W."/>
            <person name="Guo W."/>
            <person name="Chen H."/>
            <person name="Chen S."/>
            <person name="Zhou L."/>
            <person name="Zhou L."/>
            <person name="Ni X."/>
            <person name="Tian J."/>
            <person name="Zhou Y."/>
            <person name="Sheng Y."/>
            <person name="Liu T."/>
            <person name="Pan Y."/>
            <person name="Xia L."/>
            <person name="Li J."/>
            <person name="Zhao F."/>
            <person name="Cao W."/>
        </authorList>
    </citation>
    <scope>NUCLEOTIDE SEQUENCE</scope>
    <source>
        <strain evidence="2">Rsan-2018</strain>
        <tissue evidence="2">Larvae</tissue>
    </source>
</reference>
<dbReference type="InterPro" id="IPR052201">
    <property type="entry name" value="LRR-containing_regulator"/>
</dbReference>
<dbReference type="Proteomes" id="UP000821837">
    <property type="component" value="Chromosome 10"/>
</dbReference>
<dbReference type="AlphaFoldDB" id="A0A9D4QD24"/>
<dbReference type="PANTHER" id="PTHR24111:SF0">
    <property type="entry name" value="LEUCINE-RICH REPEAT-CONTAINING PROTEIN"/>
    <property type="match status" value="1"/>
</dbReference>
<protein>
    <recommendedName>
        <fullName evidence="4">Protein nlrc3</fullName>
    </recommendedName>
</protein>